<organism evidence="2 3">
    <name type="scientific">Heterorhabditis bacteriophora</name>
    <name type="common">Entomopathogenic nematode worm</name>
    <dbReference type="NCBI Taxonomy" id="37862"/>
    <lineage>
        <taxon>Eukaryota</taxon>
        <taxon>Metazoa</taxon>
        <taxon>Ecdysozoa</taxon>
        <taxon>Nematoda</taxon>
        <taxon>Chromadorea</taxon>
        <taxon>Rhabditida</taxon>
        <taxon>Rhabditina</taxon>
        <taxon>Rhabditomorpha</taxon>
        <taxon>Strongyloidea</taxon>
        <taxon>Heterorhabditidae</taxon>
        <taxon>Heterorhabditis</taxon>
    </lineage>
</organism>
<evidence type="ECO:0000259" key="1">
    <source>
        <dbReference type="PROSITE" id="PS50181"/>
    </source>
</evidence>
<dbReference type="PROSITE" id="PS50181">
    <property type="entry name" value="FBOX"/>
    <property type="match status" value="1"/>
</dbReference>
<keyword evidence="2" id="KW-1185">Reference proteome</keyword>
<protein>
    <submittedName>
        <fullName evidence="3">F-box domain-containing protein</fullName>
    </submittedName>
</protein>
<dbReference type="SUPFAM" id="SSF81383">
    <property type="entry name" value="F-box domain"/>
    <property type="match status" value="1"/>
</dbReference>
<dbReference type="Proteomes" id="UP000095283">
    <property type="component" value="Unplaced"/>
</dbReference>
<dbReference type="AlphaFoldDB" id="A0A1I7WP10"/>
<evidence type="ECO:0000313" key="3">
    <source>
        <dbReference type="WBParaSite" id="Hba_06823"/>
    </source>
</evidence>
<sequence>MALVNVAQCDDDVEASQESDIAAFTGCSFHDLPPQLQCHILRELHADDIRKLKRISKQLKCLIERHWSRAFSILPPKIQIKILTETAPGAYSVERRSEHNVKVISFEDFSRICAHCYFHSIEMREINITLDFCDQLQRLFRENRITCELVSFAPSNYTDVKKLTIVDRLLGATEATSFTLVNYEHRNLRFEKEFFRMPSVRKLKVLGLHGECAFSDDNLSAMDFRILFLHRCHISECTLRIFIEVMFTPDVLEFRRDIMCLNVIVQKSIDVDRLLSDLPNIGEGLQKGGGICGILEVEPWNL</sequence>
<feature type="domain" description="F-box" evidence="1">
    <location>
        <begin position="26"/>
        <end position="74"/>
    </location>
</feature>
<proteinExistence type="predicted"/>
<dbReference type="Pfam" id="PF00646">
    <property type="entry name" value="F-box"/>
    <property type="match status" value="1"/>
</dbReference>
<accession>A0A1I7WP10</accession>
<name>A0A1I7WP10_HETBA</name>
<reference evidence="3" key="1">
    <citation type="submission" date="2016-11" db="UniProtKB">
        <authorList>
            <consortium name="WormBaseParasite"/>
        </authorList>
    </citation>
    <scope>IDENTIFICATION</scope>
</reference>
<dbReference type="WBParaSite" id="Hba_06823">
    <property type="protein sequence ID" value="Hba_06823"/>
    <property type="gene ID" value="Hba_06823"/>
</dbReference>
<dbReference type="InterPro" id="IPR036047">
    <property type="entry name" value="F-box-like_dom_sf"/>
</dbReference>
<evidence type="ECO:0000313" key="2">
    <source>
        <dbReference type="Proteomes" id="UP000095283"/>
    </source>
</evidence>
<dbReference type="InterPro" id="IPR001810">
    <property type="entry name" value="F-box_dom"/>
</dbReference>